<dbReference type="Gene3D" id="6.20.50.20">
    <property type="match status" value="1"/>
</dbReference>
<dbReference type="KEGG" id="mjh:JH146_1268"/>
<dbReference type="PIRSF" id="PIRSF004878">
    <property type="entry name" value="RNase_P_4"/>
    <property type="match status" value="1"/>
</dbReference>
<dbReference type="EC" id="3.1.26.5" evidence="8"/>
<comment type="cofactor">
    <cofactor evidence="8">
        <name>Zn(2+)</name>
        <dbReference type="ChEBI" id="CHEBI:29105"/>
    </cofactor>
    <text evidence="8">Binds 1 zinc ion per subunit.</text>
</comment>
<evidence type="ECO:0000256" key="4">
    <source>
        <dbReference type="ARBA" id="ARBA00022723"/>
    </source>
</evidence>
<evidence type="ECO:0000256" key="2">
    <source>
        <dbReference type="ARBA" id="ARBA00022694"/>
    </source>
</evidence>
<feature type="binding site" evidence="8">
    <location>
        <position position="95"/>
    </location>
    <ligand>
        <name>Zn(2+)</name>
        <dbReference type="ChEBI" id="CHEBI:29105"/>
    </ligand>
</feature>
<keyword evidence="4 8" id="KW-0479">Metal-binding</keyword>
<dbReference type="InterPro" id="IPR007175">
    <property type="entry name" value="Rpr2/Snm1/Rpp21"/>
</dbReference>
<feature type="binding site" evidence="8">
    <location>
        <position position="66"/>
    </location>
    <ligand>
        <name>Zn(2+)</name>
        <dbReference type="ChEBI" id="CHEBI:29105"/>
    </ligand>
</feature>
<dbReference type="FunFam" id="1.20.5.420:FF:000018">
    <property type="entry name" value="Ribonuclease P protein component 4"/>
    <property type="match status" value="1"/>
</dbReference>
<evidence type="ECO:0000256" key="3">
    <source>
        <dbReference type="ARBA" id="ARBA00022722"/>
    </source>
</evidence>
<organism evidence="9 10">
    <name type="scientific">Methanocaldococcus bathoardescens</name>
    <dbReference type="NCBI Taxonomy" id="1301915"/>
    <lineage>
        <taxon>Archaea</taxon>
        <taxon>Methanobacteriati</taxon>
        <taxon>Methanobacteriota</taxon>
        <taxon>Methanomada group</taxon>
        <taxon>Methanococci</taxon>
        <taxon>Methanococcales</taxon>
        <taxon>Methanocaldococcaceae</taxon>
        <taxon>Methanocaldococcus</taxon>
    </lineage>
</organism>
<keyword evidence="10" id="KW-1185">Reference proteome</keyword>
<dbReference type="AlphaFoldDB" id="A0A076LCA5"/>
<feature type="binding site" evidence="8">
    <location>
        <position position="63"/>
    </location>
    <ligand>
        <name>Zn(2+)</name>
        <dbReference type="ChEBI" id="CHEBI:29105"/>
    </ligand>
</feature>
<dbReference type="GO" id="GO:0005737">
    <property type="term" value="C:cytoplasm"/>
    <property type="evidence" value="ECO:0007669"/>
    <property type="project" value="UniProtKB-SubCell"/>
</dbReference>
<evidence type="ECO:0000313" key="10">
    <source>
        <dbReference type="Proteomes" id="UP000028781"/>
    </source>
</evidence>
<comment type="subunit">
    <text evidence="8">Consists of a catalytic RNA component and at least 4-5 protein subunits.</text>
</comment>
<keyword evidence="5 8" id="KW-0255">Endonuclease</keyword>
<comment type="similarity">
    <text evidence="8">Belongs to the eukaryotic/archaeal RNase P protein component 4 family.</text>
</comment>
<evidence type="ECO:0000256" key="6">
    <source>
        <dbReference type="ARBA" id="ARBA00022801"/>
    </source>
</evidence>
<dbReference type="Gene3D" id="1.20.5.420">
    <property type="entry name" value="Immunoglobulin FC, subunit C"/>
    <property type="match status" value="1"/>
</dbReference>
<dbReference type="Proteomes" id="UP000028781">
    <property type="component" value="Chromosome"/>
</dbReference>
<dbReference type="GO" id="GO:0001682">
    <property type="term" value="P:tRNA 5'-leader removal"/>
    <property type="evidence" value="ECO:0007669"/>
    <property type="project" value="UniProtKB-UniRule"/>
</dbReference>
<gene>
    <name evidence="8" type="primary">rnp4</name>
    <name evidence="9" type="ORF">JH146_1268</name>
</gene>
<dbReference type="STRING" id="1301915.JH146_1268"/>
<dbReference type="RefSeq" id="WP_048202219.1">
    <property type="nucleotide sequence ID" value="NZ_CP009149.1"/>
</dbReference>
<evidence type="ECO:0000256" key="1">
    <source>
        <dbReference type="ARBA" id="ARBA00022490"/>
    </source>
</evidence>
<evidence type="ECO:0000256" key="7">
    <source>
        <dbReference type="ARBA" id="ARBA00022833"/>
    </source>
</evidence>
<dbReference type="HAMAP" id="MF_00757">
    <property type="entry name" value="RNase_P_4"/>
    <property type="match status" value="1"/>
</dbReference>
<evidence type="ECO:0000256" key="5">
    <source>
        <dbReference type="ARBA" id="ARBA00022759"/>
    </source>
</evidence>
<keyword evidence="2 8" id="KW-0819">tRNA processing</keyword>
<dbReference type="PANTHER" id="PTHR14742:SF0">
    <property type="entry name" value="RIBONUCLEASE P PROTEIN SUBUNIT P21"/>
    <property type="match status" value="1"/>
</dbReference>
<proteinExistence type="inferred from homology"/>
<keyword evidence="3 8" id="KW-0540">Nuclease</keyword>
<dbReference type="GeneID" id="24891885"/>
<dbReference type="GO" id="GO:0030677">
    <property type="term" value="C:ribonuclease P complex"/>
    <property type="evidence" value="ECO:0007669"/>
    <property type="project" value="UniProtKB-UniRule"/>
</dbReference>
<comment type="function">
    <text evidence="8">Part of ribonuclease P, a protein complex that generates mature tRNA molecules by cleaving their 5'-ends.</text>
</comment>
<dbReference type="PANTHER" id="PTHR14742">
    <property type="entry name" value="RIBONUCLEASE P SUBUNIT P21"/>
    <property type="match status" value="1"/>
</dbReference>
<name>A0A076LCA5_9EURY</name>
<dbReference type="Pfam" id="PF04032">
    <property type="entry name" value="Rpr2"/>
    <property type="match status" value="1"/>
</dbReference>
<keyword evidence="7 8" id="KW-0862">Zinc</keyword>
<evidence type="ECO:0000256" key="8">
    <source>
        <dbReference type="HAMAP-Rule" id="MF_00757"/>
    </source>
</evidence>
<keyword evidence="6 8" id="KW-0378">Hydrolase</keyword>
<dbReference type="HOGENOM" id="CLU_079140_3_1_2"/>
<evidence type="ECO:0000313" key="9">
    <source>
        <dbReference type="EMBL" id="AIJ06110.1"/>
    </source>
</evidence>
<dbReference type="InterPro" id="IPR016432">
    <property type="entry name" value="RNP4"/>
</dbReference>
<keyword evidence="1 8" id="KW-0963">Cytoplasm</keyword>
<comment type="subcellular location">
    <subcellularLocation>
        <location evidence="8">Cytoplasm</location>
    </subcellularLocation>
</comment>
<feature type="binding site" evidence="8">
    <location>
        <position position="92"/>
    </location>
    <ligand>
        <name>Zn(2+)</name>
        <dbReference type="ChEBI" id="CHEBI:29105"/>
    </ligand>
</feature>
<comment type="catalytic activity">
    <reaction evidence="8">
        <text>Endonucleolytic cleavage of RNA, removing 5'-extranucleotides from tRNA precursor.</text>
        <dbReference type="EC" id="3.1.26.5"/>
    </reaction>
</comment>
<protein>
    <recommendedName>
        <fullName evidence="8">Ribonuclease P protein component 4</fullName>
        <shortName evidence="8">RNase P component 4</shortName>
        <ecNumber evidence="8">3.1.26.5</ecNumber>
    </recommendedName>
    <alternativeName>
        <fullName evidence="8">Rpp21</fullName>
    </alternativeName>
</protein>
<reference evidence="9 10" key="1">
    <citation type="journal article" date="2015" name="Int. J. Syst. Evol. Microbiol.">
        <title>M ethanocaldococcus bathoardescens sp. nov., a hyperthermophilic methanogen isolated from a volcanically active deep-sea hydrothermal vent.</title>
        <authorList>
            <person name="Stewart L.C."/>
            <person name="Jung J.H."/>
            <person name="Kim Y.T."/>
            <person name="Kwon S.W."/>
            <person name="Park C.S."/>
            <person name="Holden J.F."/>
        </authorList>
    </citation>
    <scope>NUCLEOTIDE SEQUENCE [LARGE SCALE GENOMIC DNA]</scope>
    <source>
        <strain evidence="9 10">JH146</strain>
    </source>
</reference>
<accession>A0A076LCA5</accession>
<dbReference type="OrthoDB" id="10058at2157"/>
<sequence>MKKFLEKKLKKIAYERIDILMSLAEEEAKKGNWERAKRYVYLARRIAMKMRIRFPKKWKRRICKKCGTFLLYGKNARVRVKSKRYPHVVITCLECGAIYRIPMIREKKEKRRKKLEEKLKSKLNSQTS</sequence>
<dbReference type="EMBL" id="CP009149">
    <property type="protein sequence ID" value="AIJ06110.1"/>
    <property type="molecule type" value="Genomic_DNA"/>
</dbReference>
<dbReference type="GO" id="GO:0008270">
    <property type="term" value="F:zinc ion binding"/>
    <property type="evidence" value="ECO:0007669"/>
    <property type="project" value="UniProtKB-UniRule"/>
</dbReference>
<dbReference type="GO" id="GO:0004526">
    <property type="term" value="F:ribonuclease P activity"/>
    <property type="evidence" value="ECO:0007669"/>
    <property type="project" value="UniProtKB-UniRule"/>
</dbReference>